<dbReference type="GO" id="GO:0016705">
    <property type="term" value="F:oxidoreductase activity, acting on paired donors, with incorporation or reduction of molecular oxygen"/>
    <property type="evidence" value="ECO:0007669"/>
    <property type="project" value="InterPro"/>
</dbReference>
<dbReference type="InterPro" id="IPR050196">
    <property type="entry name" value="Cytochrome_P450_Monoox"/>
</dbReference>
<evidence type="ECO:0000256" key="3">
    <source>
        <dbReference type="ARBA" id="ARBA00022617"/>
    </source>
</evidence>
<reference evidence="9" key="2">
    <citation type="submission" date="2019-09" db="UniProtKB">
        <authorList>
            <consortium name="WormBaseParasite"/>
        </authorList>
    </citation>
    <scope>IDENTIFICATION</scope>
</reference>
<keyword evidence="4" id="KW-0408">Iron</keyword>
<comment type="cofactor">
    <cofactor evidence="1">
        <name>heme</name>
        <dbReference type="ChEBI" id="CHEBI:30413"/>
    </cofactor>
</comment>
<dbReference type="GO" id="GO:0004497">
    <property type="term" value="F:monooxygenase activity"/>
    <property type="evidence" value="ECO:0007669"/>
    <property type="project" value="UniProtKB-KW"/>
</dbReference>
<reference evidence="7 8" key="1">
    <citation type="submission" date="2018-11" db="EMBL/GenBank/DDBJ databases">
        <authorList>
            <consortium name="Pathogen Informatics"/>
        </authorList>
    </citation>
    <scope>NUCLEOTIDE SEQUENCE [LARGE SCALE GENOMIC DNA]</scope>
</reference>
<keyword evidence="5" id="KW-0560">Oxidoreductase</keyword>
<keyword evidence="6" id="KW-1133">Transmembrane helix</keyword>
<keyword evidence="6" id="KW-0812">Transmembrane</keyword>
<dbReference type="GO" id="GO:0005506">
    <property type="term" value="F:iron ion binding"/>
    <property type="evidence" value="ECO:0007669"/>
    <property type="project" value="InterPro"/>
</dbReference>
<dbReference type="OrthoDB" id="1470350at2759"/>
<keyword evidence="3" id="KW-0479">Metal-binding</keyword>
<evidence type="ECO:0000313" key="8">
    <source>
        <dbReference type="Proteomes" id="UP000050761"/>
    </source>
</evidence>
<dbReference type="SUPFAM" id="SSF48264">
    <property type="entry name" value="Cytochrome P450"/>
    <property type="match status" value="1"/>
</dbReference>
<feature type="transmembrane region" description="Helical" evidence="6">
    <location>
        <begin position="6"/>
        <end position="24"/>
    </location>
</feature>
<comment type="similarity">
    <text evidence="2">Belongs to the cytochrome P450 family.</text>
</comment>
<protein>
    <submittedName>
        <fullName evidence="9">Cytochrome P450</fullName>
    </submittedName>
</protein>
<keyword evidence="8" id="KW-1185">Reference proteome</keyword>
<dbReference type="AlphaFoldDB" id="A0A183FMG5"/>
<evidence type="ECO:0000313" key="9">
    <source>
        <dbReference type="WBParaSite" id="HPBE_0000858201-mRNA-1"/>
    </source>
</evidence>
<evidence type="ECO:0000256" key="5">
    <source>
        <dbReference type="ARBA" id="ARBA00023033"/>
    </source>
</evidence>
<evidence type="ECO:0000313" key="7">
    <source>
        <dbReference type="EMBL" id="VDO76968.1"/>
    </source>
</evidence>
<dbReference type="WBParaSite" id="HPBE_0000858201-mRNA-1">
    <property type="protein sequence ID" value="HPBE_0000858201-mRNA-1"/>
    <property type="gene ID" value="HPBE_0000858201"/>
</dbReference>
<gene>
    <name evidence="7" type="ORF">HPBE_LOCUS8583</name>
</gene>
<evidence type="ECO:0000256" key="2">
    <source>
        <dbReference type="ARBA" id="ARBA00010617"/>
    </source>
</evidence>
<keyword evidence="3" id="KW-0349">Heme</keyword>
<sequence length="149" mass="17286">MAVALPFLMATFIFALILYWRRMLPAIRERMRMIKYVERIPGPYSIPLLGTTWQFKWNIAGLALQLRDWGHHYSSQGHGLIRIWIATRPMVGCIRPETAKLVLERSDTITKGEEYNILVPWLGTGLLISTGKSHILYECLCKFCKSRDF</sequence>
<organism evidence="8 9">
    <name type="scientific">Heligmosomoides polygyrus</name>
    <name type="common">Parasitic roundworm</name>
    <dbReference type="NCBI Taxonomy" id="6339"/>
    <lineage>
        <taxon>Eukaryota</taxon>
        <taxon>Metazoa</taxon>
        <taxon>Ecdysozoa</taxon>
        <taxon>Nematoda</taxon>
        <taxon>Chromadorea</taxon>
        <taxon>Rhabditida</taxon>
        <taxon>Rhabditina</taxon>
        <taxon>Rhabditomorpha</taxon>
        <taxon>Strongyloidea</taxon>
        <taxon>Heligmosomidae</taxon>
        <taxon>Heligmosomoides</taxon>
    </lineage>
</organism>
<evidence type="ECO:0000256" key="4">
    <source>
        <dbReference type="ARBA" id="ARBA00023004"/>
    </source>
</evidence>
<evidence type="ECO:0000256" key="6">
    <source>
        <dbReference type="SAM" id="Phobius"/>
    </source>
</evidence>
<accession>A0A3P8BKF5</accession>
<dbReference type="Proteomes" id="UP000050761">
    <property type="component" value="Unassembled WGS sequence"/>
</dbReference>
<keyword evidence="5" id="KW-0503">Monooxygenase</keyword>
<dbReference type="GO" id="GO:0020037">
    <property type="term" value="F:heme binding"/>
    <property type="evidence" value="ECO:0007669"/>
    <property type="project" value="InterPro"/>
</dbReference>
<dbReference type="EMBL" id="UZAH01026194">
    <property type="protein sequence ID" value="VDO76968.1"/>
    <property type="molecule type" value="Genomic_DNA"/>
</dbReference>
<dbReference type="Gene3D" id="1.10.630.10">
    <property type="entry name" value="Cytochrome P450"/>
    <property type="match status" value="1"/>
</dbReference>
<name>A0A183FMG5_HELPZ</name>
<dbReference type="InterPro" id="IPR036396">
    <property type="entry name" value="Cyt_P450_sf"/>
</dbReference>
<proteinExistence type="inferred from homology"/>
<keyword evidence="6" id="KW-0472">Membrane</keyword>
<dbReference type="PANTHER" id="PTHR24291:SF130">
    <property type="entry name" value="CYTOCHROME P450 FAMILY"/>
    <property type="match status" value="1"/>
</dbReference>
<dbReference type="PANTHER" id="PTHR24291">
    <property type="entry name" value="CYTOCHROME P450 FAMILY 4"/>
    <property type="match status" value="1"/>
</dbReference>
<accession>A0A183FMG5</accession>
<evidence type="ECO:0000256" key="1">
    <source>
        <dbReference type="ARBA" id="ARBA00001971"/>
    </source>
</evidence>